<dbReference type="PANTHER" id="PTHR32322:SF2">
    <property type="entry name" value="EAMA DOMAIN-CONTAINING PROTEIN"/>
    <property type="match status" value="1"/>
</dbReference>
<dbReference type="OrthoDB" id="9810556at2"/>
<feature type="transmembrane region" description="Helical" evidence="6">
    <location>
        <begin position="247"/>
        <end position="267"/>
    </location>
</feature>
<dbReference type="InterPro" id="IPR037185">
    <property type="entry name" value="EmrE-like"/>
</dbReference>
<evidence type="ECO:0000256" key="1">
    <source>
        <dbReference type="ARBA" id="ARBA00004141"/>
    </source>
</evidence>
<dbReference type="RefSeq" id="WP_092214178.1">
    <property type="nucleotide sequence ID" value="NZ_FMUX01000021.1"/>
</dbReference>
<comment type="similarity">
    <text evidence="2">Belongs to the EamA transporter family.</text>
</comment>
<comment type="subcellular location">
    <subcellularLocation>
        <location evidence="1">Membrane</location>
        <topology evidence="1">Multi-pass membrane protein</topology>
    </subcellularLocation>
</comment>
<dbReference type="Proteomes" id="UP000198870">
    <property type="component" value="Unassembled WGS sequence"/>
</dbReference>
<keyword evidence="9" id="KW-1185">Reference proteome</keyword>
<feature type="transmembrane region" description="Helical" evidence="6">
    <location>
        <begin position="218"/>
        <end position="240"/>
    </location>
</feature>
<dbReference type="AlphaFoldDB" id="A0A1G5IQL8"/>
<accession>A0A1G5IQL8</accession>
<feature type="transmembrane region" description="Helical" evidence="6">
    <location>
        <begin position="125"/>
        <end position="144"/>
    </location>
</feature>
<evidence type="ECO:0000313" key="8">
    <source>
        <dbReference type="EMBL" id="SCY78405.1"/>
    </source>
</evidence>
<gene>
    <name evidence="8" type="ORF">SAMN05216233_12176</name>
</gene>
<dbReference type="SUPFAM" id="SSF103481">
    <property type="entry name" value="Multidrug resistance efflux transporter EmrE"/>
    <property type="match status" value="2"/>
</dbReference>
<dbReference type="STRING" id="419481.SAMN05216233_12176"/>
<feature type="domain" description="EamA" evidence="7">
    <location>
        <begin position="156"/>
        <end position="291"/>
    </location>
</feature>
<feature type="transmembrane region" description="Helical" evidence="6">
    <location>
        <begin position="181"/>
        <end position="203"/>
    </location>
</feature>
<feature type="domain" description="EamA" evidence="7">
    <location>
        <begin position="11"/>
        <end position="142"/>
    </location>
</feature>
<feature type="transmembrane region" description="Helical" evidence="6">
    <location>
        <begin position="273"/>
        <end position="291"/>
    </location>
</feature>
<keyword evidence="3 6" id="KW-0812">Transmembrane</keyword>
<feature type="transmembrane region" description="Helical" evidence="6">
    <location>
        <begin position="69"/>
        <end position="87"/>
    </location>
</feature>
<evidence type="ECO:0000256" key="3">
    <source>
        <dbReference type="ARBA" id="ARBA00022692"/>
    </source>
</evidence>
<proteinExistence type="inferred from homology"/>
<evidence type="ECO:0000256" key="5">
    <source>
        <dbReference type="ARBA" id="ARBA00023136"/>
    </source>
</evidence>
<dbReference type="PANTHER" id="PTHR32322">
    <property type="entry name" value="INNER MEMBRANE TRANSPORTER"/>
    <property type="match status" value="1"/>
</dbReference>
<dbReference type="InterPro" id="IPR050638">
    <property type="entry name" value="AA-Vitamin_Transporters"/>
</dbReference>
<name>A0A1G5IQL8_9BACT</name>
<sequence length="293" mass="31226">MTSHKNHLPLLIFAILGVVWGSNFIYMKMAVDLITPGQVVLYRVFFGFVPVLAYAGMRRDLRLGHLRHAHHFLVMSVLATAFYYYCFAKGASLLLSGIAGAVSGAIPLFAFVMAVIFIPEEKATVRKLCGVLVALAGVVLISRPTGHEVLTTNLEGVGYMVAGSLGVGASFVYARKFIVPLHIPAAALTTYQLGFGLLILTLFTNTSGIGRIWTSPHASAGLVVGLGLLGTGFAYILYYYIVDTMGAVAASSVTYLPPVVALFIGVLLVGEPITTADFAATGMIFVGVFLLKE</sequence>
<protein>
    <submittedName>
        <fullName evidence="8">Permease of the drug/metabolite transporter (DMT) superfamily</fullName>
    </submittedName>
</protein>
<reference evidence="8 9" key="1">
    <citation type="submission" date="2016-10" db="EMBL/GenBank/DDBJ databases">
        <authorList>
            <person name="de Groot N.N."/>
        </authorList>
    </citation>
    <scope>NUCLEOTIDE SEQUENCE [LARGE SCALE GENOMIC DNA]</scope>
    <source>
        <strain evidence="8 9">AA1</strain>
    </source>
</reference>
<keyword evidence="5 6" id="KW-0472">Membrane</keyword>
<keyword evidence="4 6" id="KW-1133">Transmembrane helix</keyword>
<feature type="transmembrane region" description="Helical" evidence="6">
    <location>
        <begin position="93"/>
        <end position="118"/>
    </location>
</feature>
<dbReference type="InterPro" id="IPR000620">
    <property type="entry name" value="EamA_dom"/>
</dbReference>
<evidence type="ECO:0000313" key="9">
    <source>
        <dbReference type="Proteomes" id="UP000198870"/>
    </source>
</evidence>
<feature type="transmembrane region" description="Helical" evidence="6">
    <location>
        <begin position="39"/>
        <end position="57"/>
    </location>
</feature>
<dbReference type="GO" id="GO:0016020">
    <property type="term" value="C:membrane"/>
    <property type="evidence" value="ECO:0007669"/>
    <property type="project" value="UniProtKB-SubCell"/>
</dbReference>
<evidence type="ECO:0000256" key="2">
    <source>
        <dbReference type="ARBA" id="ARBA00007362"/>
    </source>
</evidence>
<feature type="transmembrane region" description="Helical" evidence="6">
    <location>
        <begin position="7"/>
        <end position="27"/>
    </location>
</feature>
<dbReference type="EMBL" id="FMUX01000021">
    <property type="protein sequence ID" value="SCY78405.1"/>
    <property type="molecule type" value="Genomic_DNA"/>
</dbReference>
<feature type="transmembrane region" description="Helical" evidence="6">
    <location>
        <begin position="156"/>
        <end position="174"/>
    </location>
</feature>
<dbReference type="Pfam" id="PF00892">
    <property type="entry name" value="EamA"/>
    <property type="match status" value="2"/>
</dbReference>
<organism evidence="8 9">
    <name type="scientific">Desulfoluna spongiiphila</name>
    <dbReference type="NCBI Taxonomy" id="419481"/>
    <lineage>
        <taxon>Bacteria</taxon>
        <taxon>Pseudomonadati</taxon>
        <taxon>Thermodesulfobacteriota</taxon>
        <taxon>Desulfobacteria</taxon>
        <taxon>Desulfobacterales</taxon>
        <taxon>Desulfolunaceae</taxon>
        <taxon>Desulfoluna</taxon>
    </lineage>
</organism>
<evidence type="ECO:0000256" key="4">
    <source>
        <dbReference type="ARBA" id="ARBA00022989"/>
    </source>
</evidence>
<evidence type="ECO:0000259" key="7">
    <source>
        <dbReference type="Pfam" id="PF00892"/>
    </source>
</evidence>
<evidence type="ECO:0000256" key="6">
    <source>
        <dbReference type="SAM" id="Phobius"/>
    </source>
</evidence>